<dbReference type="InterPro" id="IPR007641">
    <property type="entry name" value="RNA_pol_Rpb2_7"/>
</dbReference>
<dbReference type="Pfam" id="PF04560">
    <property type="entry name" value="RNA_pol_Rpb2_7"/>
    <property type="match status" value="1"/>
</dbReference>
<dbReference type="InterPro" id="IPR006141">
    <property type="entry name" value="Intein_N"/>
</dbReference>
<dbReference type="Pfam" id="PF04567">
    <property type="entry name" value="RNA_pol_Rpb2_5"/>
    <property type="match status" value="1"/>
</dbReference>
<dbReference type="InterPro" id="IPR007120">
    <property type="entry name" value="DNA-dir_RNAP_su2_dom"/>
</dbReference>
<reference evidence="11" key="1">
    <citation type="journal article" date="2020" name="Nature">
        <title>Giant virus diversity and host interactions through global metagenomics.</title>
        <authorList>
            <person name="Schulz F."/>
            <person name="Roux S."/>
            <person name="Paez-Espino D."/>
            <person name="Jungbluth S."/>
            <person name="Walsh D.A."/>
            <person name="Denef V.J."/>
            <person name="McMahon K.D."/>
            <person name="Konstantinidis K.T."/>
            <person name="Eloe-Fadrosh E.A."/>
            <person name="Kyrpides N.C."/>
            <person name="Woyke T."/>
        </authorList>
    </citation>
    <scope>NUCLEOTIDE SEQUENCE</scope>
    <source>
        <strain evidence="11">GVMAG-M-3300023184-168</strain>
    </source>
</reference>
<dbReference type="GO" id="GO:0003677">
    <property type="term" value="F:DNA binding"/>
    <property type="evidence" value="ECO:0007669"/>
    <property type="project" value="InterPro"/>
</dbReference>
<dbReference type="Pfam" id="PF04566">
    <property type="entry name" value="RNA_pol_Rpb2_4"/>
    <property type="match status" value="1"/>
</dbReference>
<evidence type="ECO:0000313" key="11">
    <source>
        <dbReference type="EMBL" id="QHT83521.1"/>
    </source>
</evidence>
<dbReference type="Pfam" id="PF04565">
    <property type="entry name" value="RNA_pol_Rpb2_3"/>
    <property type="match status" value="1"/>
</dbReference>
<sequence>MNYEMKANFPSTPIQMEKSNDESSICKPPMKLKIKRNSSKNIPYNKKDTESIITEEIAKIIEKEEVIQKEIEEILKNVENQEKTLLDHIGDFSEEPYSIIESYFAGQHLERLVRHQIESYNHFVNYQIQRTIQMFNPAIIHSDNDYNAEKDKYFLEVHVNFSNFKLYPPQIHENNGATKLMLPQEAKIRNFTYASTMNIDIHIQYIVRNTENMENPRIIEKVLPKINIGKLPIMLKSSICVLNQNKHIESVHTGECSMDCGGYFIIKGSEKTVLGQERAAENRIYCFDGKNTTKWSWFAEIKSVPDFKCISPKQIEMMIASKNNGFGNGIFISIPRIKNPIELFVLFRALGIISDKQISKYIVLDIEDEKQSEVLNFIQASIIDANKYMTQEDALRHLTASVAYTPINLDKETGSRKKREFALEVLENDLFPHCQTLQQKLYIIGYMARKLIQTSLGWLPADDRDSYLNKRIELTGTLLNNLFRNYFNKLVKEMHKQIIREINNGSWRSTDDYENIINMSNIYKIMKSTTIENGINRALSTGDFSIKQSNSSKVGVAQVLNRLTYISSLSHLRRINTPLEKSGELIAPRKLHGTTWGFLCCVETPEGQSIGVVKNISYMCHITIPTNSNSLYEYVKPHILSVDDTDPEKLNGKVKVFVNGCWLGVSENPIELYNDMKDKKYKGIINIYTSIIFDIKMMEIRICNDGGRLTRPVLRVRDNKALITKEIIEKLVNNEITWNDLLTNCRLDESVVEYIDPDEQNLAMIAMKSKDTYLHKFSGNKYNFTHCEIHPSTIFGVVGSCVPYPDHNQAPRNTYQCLHPDELVWMADRTKKMIKDVVIGDSVLTIHPETLDINETIVVNQFVRSNEYPIYKITTVSGKEIRATEDHKFMTDSGWKTVKEMIENPQLKLGMSTNDYSIVPQTIEGSEYILNEEIFIKNITEFEINLDSGFESFHYLENIGLLSLKEDNPILPILCRIIGFIISRGYNKDELIFYFKNKNDAIAFNNDLFKCGFEIKNIEDEITNLQQYNYSVSINKSLLLFIYGIGINYKECKTIPDWIKKNKEYERQFLKGFVANNQAMVPTINSDSLFLNTIMELGDLIMIIHKKFNSSTYMLNNIIRQNSSKNNINSFFDNITNFYDNVGYVYNENKNIQTSKVIEYLKYNKKTGISNDNDIMSNINNAKLWIEENILEKNNCLFVPILIITPESDGLISCIETESENHSFLTTNAIISSNCAMGKQAMGVYSTNYDQRMDKTAYILNYPTRPLVETRIMNIIRLNQIPSGCQIHVAIMTHTGYNQEDSVLINKGSIDRGLFVTTIYHTEKDEDKNIIRDEIIRCKPDPNKTKGIKFGNYDKLNSQGFIPENSLVENRDVIIAKTIPIKENRNDPTKTVKYEDQSKTYRTTEETYIDKNYTGRNGDGYNFAKVRVRTLRKPVLGDKFSSRSGQKGTVGNIIPECDMPFTKDGLRPDIIINPHAIPSRMTIGQLKETLLGKVLIELGLFGDATSFGNLDVKTISAELQKLGYESYGNELMYNGLTGEQLETNIFVGPVFYQRLKHMVNDKQHSRAIGPMVNLTRQPAEGRSRDGGFRIGEMERDVMLAHGMSKFCKERMFDVSDKYSVYVCKKCGMVASYNDGDKNRAYENADFSIHLCKTCDNKTDFALVNIPYAYKLLSQELQTINVVPRIITE</sequence>
<dbReference type="InterPro" id="IPR037033">
    <property type="entry name" value="DNA-dir_RNAP_su2_hyb_sf"/>
</dbReference>
<dbReference type="Gene3D" id="3.90.1110.10">
    <property type="entry name" value="RNA polymerase Rpb2, domain 2"/>
    <property type="match status" value="1"/>
</dbReference>
<dbReference type="SUPFAM" id="SSF64484">
    <property type="entry name" value="beta and beta-prime subunits of DNA dependent RNA-polymerase"/>
    <property type="match status" value="2"/>
</dbReference>
<dbReference type="InterPro" id="IPR007645">
    <property type="entry name" value="RNA_pol_Rpb2_3"/>
</dbReference>
<dbReference type="Pfam" id="PF04561">
    <property type="entry name" value="RNA_pol_Rpb2_2"/>
    <property type="match status" value="1"/>
</dbReference>
<keyword evidence="6" id="KW-0479">Metal-binding</keyword>
<dbReference type="InterPro" id="IPR037034">
    <property type="entry name" value="RNA_pol_Rpb2_2_sf"/>
</dbReference>
<evidence type="ECO:0000256" key="2">
    <source>
        <dbReference type="ARBA" id="ARBA00012418"/>
    </source>
</evidence>
<dbReference type="Gene3D" id="2.170.16.10">
    <property type="entry name" value="Hedgehog/Intein (Hint) domain"/>
    <property type="match status" value="1"/>
</dbReference>
<evidence type="ECO:0000256" key="6">
    <source>
        <dbReference type="ARBA" id="ARBA00022723"/>
    </source>
</evidence>
<feature type="region of interest" description="Disordered" evidence="9">
    <location>
        <begin position="1"/>
        <end position="23"/>
    </location>
</feature>
<name>A0A6C0HS67_9ZZZZ</name>
<dbReference type="GO" id="GO:0016539">
    <property type="term" value="P:intein-mediated protein splicing"/>
    <property type="evidence" value="ECO:0007669"/>
    <property type="project" value="InterPro"/>
</dbReference>
<evidence type="ECO:0000256" key="1">
    <source>
        <dbReference type="ARBA" id="ARBA00006835"/>
    </source>
</evidence>
<dbReference type="GO" id="GO:0006351">
    <property type="term" value="P:DNA-templated transcription"/>
    <property type="evidence" value="ECO:0007669"/>
    <property type="project" value="InterPro"/>
</dbReference>
<dbReference type="InterPro" id="IPR036844">
    <property type="entry name" value="Hint_dom_sf"/>
</dbReference>
<dbReference type="GO" id="GO:0003899">
    <property type="term" value="F:DNA-directed RNA polymerase activity"/>
    <property type="evidence" value="ECO:0007669"/>
    <property type="project" value="UniProtKB-EC"/>
</dbReference>
<keyword evidence="8" id="KW-0804">Transcription</keyword>
<dbReference type="Gene3D" id="3.90.1070.20">
    <property type="match status" value="1"/>
</dbReference>
<keyword evidence="5" id="KW-0548">Nucleotidyltransferase</keyword>
<dbReference type="GO" id="GO:0032549">
    <property type="term" value="F:ribonucleoside binding"/>
    <property type="evidence" value="ECO:0007669"/>
    <property type="project" value="InterPro"/>
</dbReference>
<evidence type="ECO:0000256" key="3">
    <source>
        <dbReference type="ARBA" id="ARBA00022478"/>
    </source>
</evidence>
<dbReference type="GO" id="GO:0046872">
    <property type="term" value="F:metal ion binding"/>
    <property type="evidence" value="ECO:0007669"/>
    <property type="project" value="UniProtKB-KW"/>
</dbReference>
<evidence type="ECO:0000256" key="4">
    <source>
        <dbReference type="ARBA" id="ARBA00022679"/>
    </source>
</evidence>
<keyword evidence="3" id="KW-0240">DNA-directed RNA polymerase</keyword>
<dbReference type="Gene3D" id="3.90.1800.10">
    <property type="entry name" value="RNA polymerase alpha subunit dimerisation domain"/>
    <property type="match status" value="1"/>
</dbReference>
<dbReference type="Pfam" id="PF00562">
    <property type="entry name" value="RNA_pol_Rpb2_6"/>
    <property type="match status" value="1"/>
</dbReference>
<evidence type="ECO:0000256" key="5">
    <source>
        <dbReference type="ARBA" id="ARBA00022695"/>
    </source>
</evidence>
<evidence type="ECO:0000259" key="10">
    <source>
        <dbReference type="SMART" id="SM00306"/>
    </source>
</evidence>
<dbReference type="PROSITE" id="PS01166">
    <property type="entry name" value="RNA_POL_BETA"/>
    <property type="match status" value="1"/>
</dbReference>
<dbReference type="InterPro" id="IPR007642">
    <property type="entry name" value="RNA_pol_Rpb2_2"/>
</dbReference>
<dbReference type="PROSITE" id="PS50817">
    <property type="entry name" value="INTEIN_N_TER"/>
    <property type="match status" value="1"/>
</dbReference>
<dbReference type="EC" id="2.7.7.6" evidence="2"/>
<dbReference type="InterPro" id="IPR014724">
    <property type="entry name" value="RNA_pol_RPB2_OB-fold"/>
</dbReference>
<dbReference type="Pfam" id="PF04563">
    <property type="entry name" value="RNA_pol_Rpb2_1"/>
    <property type="match status" value="1"/>
</dbReference>
<dbReference type="Gene3D" id="2.40.50.150">
    <property type="match status" value="1"/>
</dbReference>
<dbReference type="InterPro" id="IPR007647">
    <property type="entry name" value="RNA_pol_Rpb2_5"/>
</dbReference>
<proteinExistence type="inferred from homology"/>
<dbReference type="NCBIfam" id="TIGR01445">
    <property type="entry name" value="intein_Nterm"/>
    <property type="match status" value="1"/>
</dbReference>
<dbReference type="InterPro" id="IPR007646">
    <property type="entry name" value="RNA_pol_Rpb2_4"/>
</dbReference>
<keyword evidence="7" id="KW-0862">Zinc</keyword>
<organism evidence="11">
    <name type="scientific">viral metagenome</name>
    <dbReference type="NCBI Taxonomy" id="1070528"/>
    <lineage>
        <taxon>unclassified sequences</taxon>
        <taxon>metagenomes</taxon>
        <taxon>organismal metagenomes</taxon>
    </lineage>
</organism>
<keyword evidence="4" id="KW-0808">Transferase</keyword>
<dbReference type="InterPro" id="IPR007121">
    <property type="entry name" value="RNA_pol_bsu_CS"/>
</dbReference>
<dbReference type="InterPro" id="IPR003587">
    <property type="entry name" value="Hint_dom_N"/>
</dbReference>
<dbReference type="SUPFAM" id="SSF51294">
    <property type="entry name" value="Hedgehog/intein (Hint) domain"/>
    <property type="match status" value="1"/>
</dbReference>
<dbReference type="CDD" id="cd00081">
    <property type="entry name" value="Hint"/>
    <property type="match status" value="1"/>
</dbReference>
<accession>A0A6C0HS67</accession>
<feature type="domain" description="Hint" evidence="10">
    <location>
        <begin position="815"/>
        <end position="911"/>
    </location>
</feature>
<dbReference type="EMBL" id="MN740010">
    <property type="protein sequence ID" value="QHT83521.1"/>
    <property type="molecule type" value="Genomic_DNA"/>
</dbReference>
<dbReference type="GO" id="GO:0000428">
    <property type="term" value="C:DNA-directed RNA polymerase complex"/>
    <property type="evidence" value="ECO:0007669"/>
    <property type="project" value="UniProtKB-KW"/>
</dbReference>
<evidence type="ECO:0000256" key="9">
    <source>
        <dbReference type="SAM" id="MobiDB-lite"/>
    </source>
</evidence>
<dbReference type="InterPro" id="IPR007644">
    <property type="entry name" value="RNA_pol_bsu_protrusion"/>
</dbReference>
<evidence type="ECO:0000256" key="7">
    <source>
        <dbReference type="ARBA" id="ARBA00022833"/>
    </source>
</evidence>
<comment type="similarity">
    <text evidence="1">Belongs to the RNA polymerase beta chain family.</text>
</comment>
<dbReference type="Gene3D" id="2.40.270.10">
    <property type="entry name" value="DNA-directed RNA polymerase, subunit 2, domain 6"/>
    <property type="match status" value="1"/>
</dbReference>
<dbReference type="CDD" id="cd00653">
    <property type="entry name" value="RNA_pol_B_RPB2"/>
    <property type="match status" value="1"/>
</dbReference>
<dbReference type="Gene3D" id="3.90.1100.10">
    <property type="match status" value="1"/>
</dbReference>
<protein>
    <recommendedName>
        <fullName evidence="2">DNA-directed RNA polymerase</fullName>
        <ecNumber evidence="2">2.7.7.6</ecNumber>
    </recommendedName>
</protein>
<dbReference type="PANTHER" id="PTHR20856">
    <property type="entry name" value="DNA-DIRECTED RNA POLYMERASE I SUBUNIT 2"/>
    <property type="match status" value="1"/>
</dbReference>
<dbReference type="SMART" id="SM00306">
    <property type="entry name" value="HintN"/>
    <property type="match status" value="1"/>
</dbReference>
<dbReference type="InterPro" id="IPR015712">
    <property type="entry name" value="DNA-dir_RNA_pol_su2"/>
</dbReference>
<evidence type="ECO:0000256" key="8">
    <source>
        <dbReference type="ARBA" id="ARBA00023163"/>
    </source>
</evidence>